<comment type="caution">
    <text evidence="2">The sequence shown here is derived from an EMBL/GenBank/DDBJ whole genome shotgun (WGS) entry which is preliminary data.</text>
</comment>
<dbReference type="Proteomes" id="UP001552299">
    <property type="component" value="Unassembled WGS sequence"/>
</dbReference>
<gene>
    <name evidence="2" type="ORF">M5K25_006892</name>
</gene>
<proteinExistence type="predicted"/>
<organism evidence="2 3">
    <name type="scientific">Dendrobium thyrsiflorum</name>
    <name type="common">Pinecone-like raceme dendrobium</name>
    <name type="synonym">Orchid</name>
    <dbReference type="NCBI Taxonomy" id="117978"/>
    <lineage>
        <taxon>Eukaryota</taxon>
        <taxon>Viridiplantae</taxon>
        <taxon>Streptophyta</taxon>
        <taxon>Embryophyta</taxon>
        <taxon>Tracheophyta</taxon>
        <taxon>Spermatophyta</taxon>
        <taxon>Magnoliopsida</taxon>
        <taxon>Liliopsida</taxon>
        <taxon>Asparagales</taxon>
        <taxon>Orchidaceae</taxon>
        <taxon>Epidendroideae</taxon>
        <taxon>Malaxideae</taxon>
        <taxon>Dendrobiinae</taxon>
        <taxon>Dendrobium</taxon>
    </lineage>
</organism>
<evidence type="ECO:0000256" key="1">
    <source>
        <dbReference type="SAM" id="MobiDB-lite"/>
    </source>
</evidence>
<protein>
    <submittedName>
        <fullName evidence="2">Uncharacterized protein</fullName>
    </submittedName>
</protein>
<name>A0ABD0VCB3_DENTH</name>
<evidence type="ECO:0000313" key="2">
    <source>
        <dbReference type="EMBL" id="KAL0922862.1"/>
    </source>
</evidence>
<feature type="region of interest" description="Disordered" evidence="1">
    <location>
        <begin position="288"/>
        <end position="325"/>
    </location>
</feature>
<evidence type="ECO:0000313" key="3">
    <source>
        <dbReference type="Proteomes" id="UP001552299"/>
    </source>
</evidence>
<dbReference type="AlphaFoldDB" id="A0ABD0VCB3"/>
<reference evidence="2 3" key="1">
    <citation type="journal article" date="2024" name="Plant Biotechnol. J.">
        <title>Dendrobium thyrsiflorum genome and its molecular insights into genes involved in important horticultural traits.</title>
        <authorList>
            <person name="Chen B."/>
            <person name="Wang J.Y."/>
            <person name="Zheng P.J."/>
            <person name="Li K.L."/>
            <person name="Liang Y.M."/>
            <person name="Chen X.F."/>
            <person name="Zhang C."/>
            <person name="Zhao X."/>
            <person name="He X."/>
            <person name="Zhang G.Q."/>
            <person name="Liu Z.J."/>
            <person name="Xu Q."/>
        </authorList>
    </citation>
    <scope>NUCLEOTIDE SEQUENCE [LARGE SCALE GENOMIC DNA]</scope>
    <source>
        <strain evidence="2">GZMU011</strain>
    </source>
</reference>
<feature type="region of interest" description="Disordered" evidence="1">
    <location>
        <begin position="124"/>
        <end position="155"/>
    </location>
</feature>
<keyword evidence="3" id="KW-1185">Reference proteome</keyword>
<sequence>MRVCGCRVQQEQELRVFGRLRSTGALVLLWMREVDARSEAEGRLEVGSGGGQQWKASIEVRAGYPGRDREAEQVAGFRRHTRYKAILQLDLRDLGGIRAMTSTGPHWSLYNAKAQAIILDISSSTRDKTLPPEPTAKCNEHSENAPQKSIQENPLHANYHRQKSGDEKKREYALQNTELQYKSLGKKPYYGDLRNGQPLYQCENQNLAAFSIPTKPKGRTEKKAMAVRGKREQISNLRSPEKRKGVASLLALLTQSIRGLREPHFSLKEDPSWKESRERLKTALTPLLLLDHRRSPAEPPPDHHLKARRSVEPPPKGPTFCRTTT</sequence>
<feature type="compositionally biased region" description="Basic and acidic residues" evidence="1">
    <location>
        <begin position="290"/>
        <end position="304"/>
    </location>
</feature>
<dbReference type="EMBL" id="JANQDX010000006">
    <property type="protein sequence ID" value="KAL0922862.1"/>
    <property type="molecule type" value="Genomic_DNA"/>
</dbReference>
<accession>A0ABD0VCB3</accession>